<dbReference type="InterPro" id="IPR028037">
    <property type="entry name" value="Antitoxin_Rv0909/MT0933"/>
</dbReference>
<comment type="caution">
    <text evidence="2">The sequence shown here is derived from an EMBL/GenBank/DDBJ whole genome shotgun (WGS) entry which is preliminary data.</text>
</comment>
<protein>
    <recommendedName>
        <fullName evidence="4">Antitoxin protein of toxin-antitoxin system</fullName>
    </recommendedName>
</protein>
<evidence type="ECO:0000313" key="2">
    <source>
        <dbReference type="EMBL" id="MBP2355776.1"/>
    </source>
</evidence>
<reference evidence="2 3" key="1">
    <citation type="submission" date="2021-03" db="EMBL/GenBank/DDBJ databases">
        <title>Sequencing the genomes of 1000 actinobacteria strains.</title>
        <authorList>
            <person name="Klenk H.-P."/>
        </authorList>
    </citation>
    <scope>NUCLEOTIDE SEQUENCE [LARGE SCALE GENOMIC DNA]</scope>
    <source>
        <strain evidence="2 3">DSM 18824</strain>
    </source>
</reference>
<accession>A0ABS4UVW1</accession>
<keyword evidence="3" id="KW-1185">Reference proteome</keyword>
<evidence type="ECO:0000313" key="3">
    <source>
        <dbReference type="Proteomes" id="UP000755585"/>
    </source>
</evidence>
<evidence type="ECO:0008006" key="4">
    <source>
        <dbReference type="Google" id="ProtNLM"/>
    </source>
</evidence>
<feature type="compositionally biased region" description="Basic and acidic residues" evidence="1">
    <location>
        <begin position="1"/>
        <end position="20"/>
    </location>
</feature>
<name>A0ABS4UVW1_9ACTN</name>
<dbReference type="Pfam" id="PF14013">
    <property type="entry name" value="MT0933_antitox"/>
    <property type="match status" value="1"/>
</dbReference>
<feature type="region of interest" description="Disordered" evidence="1">
    <location>
        <begin position="37"/>
        <end position="73"/>
    </location>
</feature>
<feature type="compositionally biased region" description="Low complexity" evidence="1">
    <location>
        <begin position="64"/>
        <end position="73"/>
    </location>
</feature>
<gene>
    <name evidence="2" type="ORF">JOF29_006886</name>
</gene>
<feature type="region of interest" description="Disordered" evidence="1">
    <location>
        <begin position="1"/>
        <end position="23"/>
    </location>
</feature>
<dbReference type="Proteomes" id="UP000755585">
    <property type="component" value="Unassembled WGS sequence"/>
</dbReference>
<dbReference type="RefSeq" id="WP_209698393.1">
    <property type="nucleotide sequence ID" value="NZ_BAAAVU010000005.1"/>
</dbReference>
<sequence length="73" mass="8012">MGLFDEMKDKAEELAKDHPDQVNQGLEKAGEFLNEKTGNKFGDQIEQGENFAKDQLGGQGGGNNQDNNQDNQS</sequence>
<proteinExistence type="predicted"/>
<evidence type="ECO:0000256" key="1">
    <source>
        <dbReference type="SAM" id="MobiDB-lite"/>
    </source>
</evidence>
<organism evidence="2 3">
    <name type="scientific">Kribbella aluminosa</name>
    <dbReference type="NCBI Taxonomy" id="416017"/>
    <lineage>
        <taxon>Bacteria</taxon>
        <taxon>Bacillati</taxon>
        <taxon>Actinomycetota</taxon>
        <taxon>Actinomycetes</taxon>
        <taxon>Propionibacteriales</taxon>
        <taxon>Kribbellaceae</taxon>
        <taxon>Kribbella</taxon>
    </lineage>
</organism>
<dbReference type="EMBL" id="JAGINT010000002">
    <property type="protein sequence ID" value="MBP2355776.1"/>
    <property type="molecule type" value="Genomic_DNA"/>
</dbReference>